<evidence type="ECO:0000256" key="1">
    <source>
        <dbReference type="ARBA" id="ARBA00004319"/>
    </source>
</evidence>
<dbReference type="InterPro" id="IPR001270">
    <property type="entry name" value="ClpA/B"/>
</dbReference>
<keyword evidence="6" id="KW-0067">ATP-binding</keyword>
<evidence type="ECO:0000256" key="2">
    <source>
        <dbReference type="ARBA" id="ARBA00006235"/>
    </source>
</evidence>
<evidence type="ECO:0000256" key="3">
    <source>
        <dbReference type="ARBA" id="ARBA00022729"/>
    </source>
</evidence>
<dbReference type="EMBL" id="JAWDJR010000022">
    <property type="protein sequence ID" value="KAK9954581.1"/>
    <property type="molecule type" value="Genomic_DNA"/>
</dbReference>
<protein>
    <recommendedName>
        <fullName evidence="8">Torsin-1A C-terminal domain-containing protein</fullName>
    </recommendedName>
</protein>
<dbReference type="PANTHER" id="PTHR10760:SF14">
    <property type="entry name" value="TORSIN-1B"/>
    <property type="match status" value="1"/>
</dbReference>
<evidence type="ECO:0000259" key="8">
    <source>
        <dbReference type="Pfam" id="PF21376"/>
    </source>
</evidence>
<dbReference type="SUPFAM" id="SSF52540">
    <property type="entry name" value="P-loop containing nucleoside triphosphate hydrolases"/>
    <property type="match status" value="1"/>
</dbReference>
<dbReference type="InterPro" id="IPR010448">
    <property type="entry name" value="Torsin"/>
</dbReference>
<proteinExistence type="inferred from homology"/>
<dbReference type="GO" id="GO:0071763">
    <property type="term" value="P:nuclear membrane organization"/>
    <property type="evidence" value="ECO:0007669"/>
    <property type="project" value="TreeGrafter"/>
</dbReference>
<sequence length="326" mass="37309">MKARYLLIVLCLVSHITVTLSSVVLAVIAAVASVGLYIYNTERDGLLLFDSKRLEKDLRDSLFGQHIASDVVLKAVTSFMTDSKPNKPLVLSFHGNTGVGKNYVTKIIARNVYEKGDNSKHFHLFVPGNYFPYKEYSPAYSAHLKKLILKEVYWYIRSMFIFDELDKMNPQLIDTIKPFLYYNARVDGVSFRNAIFIFLSNAGGNEIAEVAQDFRRKGKDREEIKMNSKELETKISQSIMSGKSGFAQSILIDHHLIDHFIPFLPLELEHVRQCVLAEMVHLKIKQNFDLANEVAQELLYSSTEEKIYADKGCKSVREKLWIKIDN</sequence>
<evidence type="ECO:0000313" key="9">
    <source>
        <dbReference type="EMBL" id="KAK9954581.1"/>
    </source>
</evidence>
<dbReference type="GO" id="GO:0016887">
    <property type="term" value="F:ATP hydrolysis activity"/>
    <property type="evidence" value="ECO:0007669"/>
    <property type="project" value="InterPro"/>
</dbReference>
<comment type="subcellular location">
    <subcellularLocation>
        <location evidence="1">Endoplasmic reticulum lumen</location>
    </subcellularLocation>
</comment>
<gene>
    <name evidence="9" type="ORF">ABG768_016633</name>
</gene>
<keyword evidence="10" id="KW-1185">Reference proteome</keyword>
<dbReference type="GO" id="GO:0034504">
    <property type="term" value="P:protein localization to nucleus"/>
    <property type="evidence" value="ECO:0007669"/>
    <property type="project" value="TreeGrafter"/>
</dbReference>
<dbReference type="PANTHER" id="PTHR10760">
    <property type="entry name" value="TORSIN"/>
    <property type="match status" value="1"/>
</dbReference>
<keyword evidence="4" id="KW-0547">Nucleotide-binding</keyword>
<dbReference type="Pfam" id="PF06309">
    <property type="entry name" value="Torsin"/>
    <property type="match status" value="1"/>
</dbReference>
<comment type="caution">
    <text evidence="9">The sequence shown here is derived from an EMBL/GenBank/DDBJ whole genome shotgun (WGS) entry which is preliminary data.</text>
</comment>
<name>A0AAW1Z2T7_CULAL</name>
<dbReference type="GO" id="GO:0005524">
    <property type="term" value="F:ATP binding"/>
    <property type="evidence" value="ECO:0007669"/>
    <property type="project" value="UniProtKB-KW"/>
</dbReference>
<dbReference type="GO" id="GO:0005635">
    <property type="term" value="C:nuclear envelope"/>
    <property type="evidence" value="ECO:0007669"/>
    <property type="project" value="TreeGrafter"/>
</dbReference>
<dbReference type="AlphaFoldDB" id="A0AAW1Z2T7"/>
<dbReference type="InterPro" id="IPR027417">
    <property type="entry name" value="P-loop_NTPase"/>
</dbReference>
<evidence type="ECO:0000313" key="10">
    <source>
        <dbReference type="Proteomes" id="UP001479290"/>
    </source>
</evidence>
<organism evidence="9 10">
    <name type="scientific">Culter alburnus</name>
    <name type="common">Topmouth culter</name>
    <dbReference type="NCBI Taxonomy" id="194366"/>
    <lineage>
        <taxon>Eukaryota</taxon>
        <taxon>Metazoa</taxon>
        <taxon>Chordata</taxon>
        <taxon>Craniata</taxon>
        <taxon>Vertebrata</taxon>
        <taxon>Euteleostomi</taxon>
        <taxon>Actinopterygii</taxon>
        <taxon>Neopterygii</taxon>
        <taxon>Teleostei</taxon>
        <taxon>Ostariophysi</taxon>
        <taxon>Cypriniformes</taxon>
        <taxon>Xenocyprididae</taxon>
        <taxon>Xenocypridinae</taxon>
        <taxon>Culter</taxon>
    </lineage>
</organism>
<dbReference type="Pfam" id="PF21376">
    <property type="entry name" value="TOR1A_C"/>
    <property type="match status" value="1"/>
</dbReference>
<evidence type="ECO:0000256" key="5">
    <source>
        <dbReference type="ARBA" id="ARBA00022824"/>
    </source>
</evidence>
<evidence type="ECO:0000256" key="6">
    <source>
        <dbReference type="ARBA" id="ARBA00022840"/>
    </source>
</evidence>
<dbReference type="Proteomes" id="UP001479290">
    <property type="component" value="Unassembled WGS sequence"/>
</dbReference>
<dbReference type="GO" id="GO:0019894">
    <property type="term" value="F:kinesin binding"/>
    <property type="evidence" value="ECO:0007669"/>
    <property type="project" value="TreeGrafter"/>
</dbReference>
<keyword evidence="5" id="KW-0256">Endoplasmic reticulum</keyword>
<dbReference type="FunFam" id="3.40.50.300:FF:002276">
    <property type="entry name" value="Torsin, putative"/>
    <property type="match status" value="1"/>
</dbReference>
<accession>A0AAW1Z2T7</accession>
<keyword evidence="3" id="KW-0732">Signal</keyword>
<dbReference type="GO" id="GO:0005788">
    <property type="term" value="C:endoplasmic reticulum lumen"/>
    <property type="evidence" value="ECO:0007669"/>
    <property type="project" value="UniProtKB-SubCell"/>
</dbReference>
<feature type="domain" description="Torsin-1A C-terminal" evidence="8">
    <location>
        <begin position="266"/>
        <end position="320"/>
    </location>
</feature>
<dbReference type="Gene3D" id="3.40.50.300">
    <property type="entry name" value="P-loop containing nucleotide triphosphate hydrolases"/>
    <property type="match status" value="1"/>
</dbReference>
<comment type="similarity">
    <text evidence="2">Belongs to the ClpA/ClpB family. Torsin subfamily.</text>
</comment>
<reference evidence="9 10" key="1">
    <citation type="submission" date="2024-05" db="EMBL/GenBank/DDBJ databases">
        <title>A high-quality chromosomal-level genome assembly of Topmouth culter (Culter alburnus).</title>
        <authorList>
            <person name="Zhao H."/>
        </authorList>
    </citation>
    <scope>NUCLEOTIDE SEQUENCE [LARGE SCALE GENOMIC DNA]</scope>
    <source>
        <strain evidence="9">CATC2023</strain>
        <tissue evidence="9">Muscle</tissue>
    </source>
</reference>
<evidence type="ECO:0000256" key="4">
    <source>
        <dbReference type="ARBA" id="ARBA00022741"/>
    </source>
</evidence>
<evidence type="ECO:0000256" key="7">
    <source>
        <dbReference type="ARBA" id="ARBA00023180"/>
    </source>
</evidence>
<dbReference type="PRINTS" id="PR00300">
    <property type="entry name" value="CLPPROTEASEA"/>
</dbReference>
<keyword evidence="7" id="KW-0325">Glycoprotein</keyword>
<dbReference type="InterPro" id="IPR049337">
    <property type="entry name" value="TOR1A_C"/>
</dbReference>